<sequence>MLFSSILTLAVAIGAIQGPADNEKAFRVPSGERQLFLDDVGILKIDNLKRTMHQPTKKGAVIRPDLPWETTLQTRSVPAWDEKEKVFKLWMITSTNVPGAGGMTYATSKDGVQWTKPVLGQWDFQGSRENNFMALEPTMQWPENAIENAVYDPDDADPARRYKGFLGAFDRRPMVSPDGVHWTLLDVPAIPSQDESNMSYDRQTRTFIATVKHGGPYGRSVHLSTSQDFEHWTKPVLIFHADELDQELGREHIKARQADHKLQMQRPLWDIRDTYKGRTAEPKVDVYNMGLFRYEGLYIGTPSMFHSNDNRWNKDGFHLIQLVCSRDLKTFKRLGNRQTFIGPSPVGQGAYDLTQLLGPSAPVIRGDELWFYYTGIKYRTPPKDAEHDAKHDNGAICLAVLRRDGFISLDAGANNGMILTKAFKLPGGKLFVNVDAPKGELRVEML</sequence>
<dbReference type="AlphaFoldDB" id="A0A382DWB5"/>
<protein>
    <recommendedName>
        <fullName evidence="2">Glycosyl hydrolase family 32 N-terminal domain-containing protein</fullName>
    </recommendedName>
</protein>
<dbReference type="Gene3D" id="2.115.10.20">
    <property type="entry name" value="Glycosyl hydrolase domain, family 43"/>
    <property type="match status" value="1"/>
</dbReference>
<proteinExistence type="predicted"/>
<evidence type="ECO:0008006" key="2">
    <source>
        <dbReference type="Google" id="ProtNLM"/>
    </source>
</evidence>
<dbReference type="EMBL" id="UINC01041130">
    <property type="protein sequence ID" value="SVB41973.1"/>
    <property type="molecule type" value="Genomic_DNA"/>
</dbReference>
<evidence type="ECO:0000313" key="1">
    <source>
        <dbReference type="EMBL" id="SVB41973.1"/>
    </source>
</evidence>
<gene>
    <name evidence="1" type="ORF">METZ01_LOCUS194827</name>
</gene>
<reference evidence="1" key="1">
    <citation type="submission" date="2018-05" db="EMBL/GenBank/DDBJ databases">
        <authorList>
            <person name="Lanie J.A."/>
            <person name="Ng W.-L."/>
            <person name="Kazmierczak K.M."/>
            <person name="Andrzejewski T.M."/>
            <person name="Davidsen T.M."/>
            <person name="Wayne K.J."/>
            <person name="Tettelin H."/>
            <person name="Glass J.I."/>
            <person name="Rusch D."/>
            <person name="Podicherti R."/>
            <person name="Tsui H.-C.T."/>
            <person name="Winkler M.E."/>
        </authorList>
    </citation>
    <scope>NUCLEOTIDE SEQUENCE</scope>
</reference>
<feature type="non-terminal residue" evidence="1">
    <location>
        <position position="446"/>
    </location>
</feature>
<accession>A0A382DWB5</accession>
<dbReference type="InterPro" id="IPR023296">
    <property type="entry name" value="Glyco_hydro_beta-prop_sf"/>
</dbReference>
<name>A0A382DWB5_9ZZZZ</name>
<organism evidence="1">
    <name type="scientific">marine metagenome</name>
    <dbReference type="NCBI Taxonomy" id="408172"/>
    <lineage>
        <taxon>unclassified sequences</taxon>
        <taxon>metagenomes</taxon>
        <taxon>ecological metagenomes</taxon>
    </lineage>
</organism>